<keyword evidence="5" id="KW-1185">Reference proteome</keyword>
<dbReference type="GO" id="GO:0016020">
    <property type="term" value="C:membrane"/>
    <property type="evidence" value="ECO:0007669"/>
    <property type="project" value="TreeGrafter"/>
</dbReference>
<gene>
    <name evidence="4" type="ORF">BEN49_12565</name>
</gene>
<name>A0A1G1SXG3_9BACT</name>
<dbReference type="RefSeq" id="WP_070746215.1">
    <property type="nucleotide sequence ID" value="NZ_MDZA01000417.1"/>
</dbReference>
<dbReference type="Gene3D" id="3.40.50.1820">
    <property type="entry name" value="alpha/beta hydrolase"/>
    <property type="match status" value="1"/>
</dbReference>
<proteinExistence type="inferred from homology"/>
<dbReference type="InterPro" id="IPR000073">
    <property type="entry name" value="AB_hydrolase_1"/>
</dbReference>
<dbReference type="PRINTS" id="PR00111">
    <property type="entry name" value="ABHYDROLASE"/>
</dbReference>
<sequence length="273" mass="29478">MRLFVEVAGRGVPCLVVHGGPGAGSYGLQHLGLQPLESSLQLIYLDQRGSGRSASAPGHNYRLARQVQDLEELRIRLGLKQWVLLAHSFGGVIATAYAQRYPARVQALILANAVLNPSASLASMVHYGDSLLPAAARPPLPADAPLPQQLGLVMQALGQQKIMYQLQYAADTTAARAGRVVRQVPGNQDFAAHVFDFPEYGQDYAPATAALAMPVLVLAGHDDYTAGPRHYRTFRFPHQQVVVLPGRHNSLTEQPAAAQRAVRTFASALPARR</sequence>
<dbReference type="InterPro" id="IPR050266">
    <property type="entry name" value="AB_hydrolase_sf"/>
</dbReference>
<dbReference type="InterPro" id="IPR002410">
    <property type="entry name" value="Peptidase_S33"/>
</dbReference>
<dbReference type="Proteomes" id="UP000177506">
    <property type="component" value="Unassembled WGS sequence"/>
</dbReference>
<evidence type="ECO:0000256" key="1">
    <source>
        <dbReference type="ARBA" id="ARBA00010088"/>
    </source>
</evidence>
<dbReference type="SUPFAM" id="SSF53474">
    <property type="entry name" value="alpha/beta-Hydrolases"/>
    <property type="match status" value="1"/>
</dbReference>
<organism evidence="4 5">
    <name type="scientific">Hymenobacter coccineus</name>
    <dbReference type="NCBI Taxonomy" id="1908235"/>
    <lineage>
        <taxon>Bacteria</taxon>
        <taxon>Pseudomonadati</taxon>
        <taxon>Bacteroidota</taxon>
        <taxon>Cytophagia</taxon>
        <taxon>Cytophagales</taxon>
        <taxon>Hymenobacteraceae</taxon>
        <taxon>Hymenobacter</taxon>
    </lineage>
</organism>
<keyword evidence="2" id="KW-0378">Hydrolase</keyword>
<dbReference type="AlphaFoldDB" id="A0A1G1SXG3"/>
<evidence type="ECO:0000256" key="2">
    <source>
        <dbReference type="ARBA" id="ARBA00022801"/>
    </source>
</evidence>
<feature type="domain" description="AB hydrolase-1" evidence="3">
    <location>
        <begin position="15"/>
        <end position="253"/>
    </location>
</feature>
<dbReference type="InterPro" id="IPR029058">
    <property type="entry name" value="AB_hydrolase_fold"/>
</dbReference>
<accession>A0A1G1SXG3</accession>
<evidence type="ECO:0000313" key="4">
    <source>
        <dbReference type="EMBL" id="OGX83320.1"/>
    </source>
</evidence>
<dbReference type="PANTHER" id="PTHR43798">
    <property type="entry name" value="MONOACYLGLYCEROL LIPASE"/>
    <property type="match status" value="1"/>
</dbReference>
<dbReference type="EMBL" id="MDZA01000417">
    <property type="protein sequence ID" value="OGX83320.1"/>
    <property type="molecule type" value="Genomic_DNA"/>
</dbReference>
<dbReference type="GO" id="GO:0006508">
    <property type="term" value="P:proteolysis"/>
    <property type="evidence" value="ECO:0007669"/>
    <property type="project" value="InterPro"/>
</dbReference>
<evidence type="ECO:0000313" key="5">
    <source>
        <dbReference type="Proteomes" id="UP000177506"/>
    </source>
</evidence>
<reference evidence="4 5" key="1">
    <citation type="submission" date="2016-08" db="EMBL/GenBank/DDBJ databases">
        <title>Hymenobacter coccineus sp. nov., Hymenobacter lapidarius sp. nov. and Hymenobacter glacialis sp. nov., isolated from Antarctic soil.</title>
        <authorList>
            <person name="Sedlacek I."/>
            <person name="Kralova S."/>
            <person name="Kyrova K."/>
            <person name="Maslanova I."/>
            <person name="Stankova E."/>
            <person name="Vrbovska V."/>
            <person name="Nemec M."/>
            <person name="Bartak M."/>
            <person name="Svec P."/>
            <person name="Busse H.-J."/>
            <person name="Pantucek R."/>
        </authorList>
    </citation>
    <scope>NUCLEOTIDE SEQUENCE [LARGE SCALE GENOMIC DNA]</scope>
    <source>
        <strain evidence="4 5">CCM 8649</strain>
    </source>
</reference>
<comment type="similarity">
    <text evidence="1">Belongs to the peptidase S33 family.</text>
</comment>
<dbReference type="Pfam" id="PF00561">
    <property type="entry name" value="Abhydrolase_1"/>
    <property type="match status" value="1"/>
</dbReference>
<dbReference type="GO" id="GO:0008233">
    <property type="term" value="F:peptidase activity"/>
    <property type="evidence" value="ECO:0007669"/>
    <property type="project" value="InterPro"/>
</dbReference>
<dbReference type="PANTHER" id="PTHR43798:SF33">
    <property type="entry name" value="HYDROLASE, PUTATIVE (AFU_ORTHOLOGUE AFUA_2G14860)-RELATED"/>
    <property type="match status" value="1"/>
</dbReference>
<dbReference type="OrthoDB" id="9796770at2"/>
<protein>
    <recommendedName>
        <fullName evidence="3">AB hydrolase-1 domain-containing protein</fullName>
    </recommendedName>
</protein>
<evidence type="ECO:0000259" key="3">
    <source>
        <dbReference type="Pfam" id="PF00561"/>
    </source>
</evidence>
<dbReference type="PRINTS" id="PR00793">
    <property type="entry name" value="PROAMNOPTASE"/>
</dbReference>
<comment type="caution">
    <text evidence="4">The sequence shown here is derived from an EMBL/GenBank/DDBJ whole genome shotgun (WGS) entry which is preliminary data.</text>
</comment>